<dbReference type="InterPro" id="IPR008506">
    <property type="entry name" value="SND2/TMEM208"/>
</dbReference>
<dbReference type="Proteomes" id="UP000583944">
    <property type="component" value="Unassembled WGS sequence"/>
</dbReference>
<name>A0A7J6Y0Y1_TRYCR</name>
<dbReference type="Pfam" id="PF05620">
    <property type="entry name" value="TMEM208_SND2"/>
    <property type="match status" value="1"/>
</dbReference>
<dbReference type="AlphaFoldDB" id="A0A7J6Y0Y1"/>
<keyword evidence="6 8" id="KW-0472">Membrane</keyword>
<evidence type="ECO:0000313" key="9">
    <source>
        <dbReference type="EMBL" id="KAF5220329.1"/>
    </source>
</evidence>
<keyword evidence="4" id="KW-0256">Endoplasmic reticulum</keyword>
<gene>
    <name evidence="9" type="ORF">ECC02_006633</name>
</gene>
<comment type="similarity">
    <text evidence="2">Belongs to the TMEM208 family.</text>
</comment>
<dbReference type="VEuPathDB" id="TriTrypDB:BCY84_12003"/>
<accession>A0A7J6Y0Y1</accession>
<dbReference type="PANTHER" id="PTHR13505">
    <property type="entry name" value="TRANSMEMBRANE PROTEIN 208"/>
    <property type="match status" value="1"/>
</dbReference>
<evidence type="ECO:0000256" key="3">
    <source>
        <dbReference type="ARBA" id="ARBA00022692"/>
    </source>
</evidence>
<dbReference type="PANTHER" id="PTHR13505:SF7">
    <property type="entry name" value="TRANSMEMBRANE PROTEIN 208"/>
    <property type="match status" value="1"/>
</dbReference>
<proteinExistence type="inferred from homology"/>
<evidence type="ECO:0000256" key="1">
    <source>
        <dbReference type="ARBA" id="ARBA00004477"/>
    </source>
</evidence>
<organism evidence="9 10">
    <name type="scientific">Trypanosoma cruzi</name>
    <dbReference type="NCBI Taxonomy" id="5693"/>
    <lineage>
        <taxon>Eukaryota</taxon>
        <taxon>Discoba</taxon>
        <taxon>Euglenozoa</taxon>
        <taxon>Kinetoplastea</taxon>
        <taxon>Metakinetoplastina</taxon>
        <taxon>Trypanosomatida</taxon>
        <taxon>Trypanosomatidae</taxon>
        <taxon>Trypanosoma</taxon>
        <taxon>Schizotrypanum</taxon>
    </lineage>
</organism>
<dbReference type="GO" id="GO:0005789">
    <property type="term" value="C:endoplasmic reticulum membrane"/>
    <property type="evidence" value="ECO:0007669"/>
    <property type="project" value="UniProtKB-SubCell"/>
</dbReference>
<evidence type="ECO:0000256" key="7">
    <source>
        <dbReference type="SAM" id="MobiDB-lite"/>
    </source>
</evidence>
<sequence length="241" mass="27610">MILDVTVLEKGRVERVCGAGGEAKMIYMFCACYFFDVLFLFSVGLLDFFLLTVPALWPDPELVLMAKDTAKKNMRRNEERMRRFTICTLAVNVLSLVFIIYHRGSLPWFRDVVGVGFWAGQELVALFLLKAFAKPTCGSTGELLECPDASNPSELGVYSYAQDLLWVCWVVEPLCYMFHWAFFLLYLPIPAMALYQVWAFIGPLLLRRQPSADESSEGAAIPRNRAERRRQELLQRKKNTK</sequence>
<keyword evidence="5 8" id="KW-1133">Transmembrane helix</keyword>
<comment type="subcellular location">
    <subcellularLocation>
        <location evidence="1">Endoplasmic reticulum membrane</location>
        <topology evidence="1">Multi-pass membrane protein</topology>
    </subcellularLocation>
</comment>
<feature type="transmembrane region" description="Helical" evidence="8">
    <location>
        <begin position="81"/>
        <end position="101"/>
    </location>
</feature>
<feature type="region of interest" description="Disordered" evidence="7">
    <location>
        <begin position="212"/>
        <end position="241"/>
    </location>
</feature>
<evidence type="ECO:0000256" key="4">
    <source>
        <dbReference type="ARBA" id="ARBA00022824"/>
    </source>
</evidence>
<evidence type="ECO:0000256" key="5">
    <source>
        <dbReference type="ARBA" id="ARBA00022989"/>
    </source>
</evidence>
<dbReference type="GO" id="GO:0005773">
    <property type="term" value="C:vacuole"/>
    <property type="evidence" value="ECO:0007669"/>
    <property type="project" value="GOC"/>
</dbReference>
<evidence type="ECO:0000256" key="2">
    <source>
        <dbReference type="ARBA" id="ARBA00009950"/>
    </source>
</evidence>
<feature type="transmembrane region" description="Helical" evidence="8">
    <location>
        <begin position="180"/>
        <end position="201"/>
    </location>
</feature>
<reference evidence="9 10" key="1">
    <citation type="journal article" date="2019" name="Genome Biol. Evol.">
        <title>Nanopore Sequencing Significantly Improves Genome Assembly of the Protozoan Parasite Trypanosoma cruzi.</title>
        <authorList>
            <person name="Diaz-Viraque F."/>
            <person name="Pita S."/>
            <person name="Greif G."/>
            <person name="de Souza R.C.M."/>
            <person name="Iraola G."/>
            <person name="Robello C."/>
        </authorList>
    </citation>
    <scope>NUCLEOTIDE SEQUENCE [LARGE SCALE GENOMIC DNA]</scope>
    <source>
        <strain evidence="9 10">Berenice</strain>
    </source>
</reference>
<dbReference type="VEuPathDB" id="TriTrypDB:ECC02_006633"/>
<comment type="caution">
    <text evidence="9">The sequence shown here is derived from an EMBL/GenBank/DDBJ whole genome shotgun (WGS) entry which is preliminary data.</text>
</comment>
<evidence type="ECO:0000256" key="6">
    <source>
        <dbReference type="ARBA" id="ARBA00023136"/>
    </source>
</evidence>
<evidence type="ECO:0000256" key="8">
    <source>
        <dbReference type="SAM" id="Phobius"/>
    </source>
</evidence>
<evidence type="ECO:0000313" key="10">
    <source>
        <dbReference type="Proteomes" id="UP000583944"/>
    </source>
</evidence>
<feature type="transmembrane region" description="Helical" evidence="8">
    <location>
        <begin position="26"/>
        <end position="57"/>
    </location>
</feature>
<keyword evidence="3 8" id="KW-0812">Transmembrane</keyword>
<protein>
    <submittedName>
        <fullName evidence="9">Uncharacterized protein</fullName>
    </submittedName>
</protein>
<dbReference type="GO" id="GO:0006624">
    <property type="term" value="P:vacuolar protein processing"/>
    <property type="evidence" value="ECO:0007669"/>
    <property type="project" value="TreeGrafter"/>
</dbReference>
<dbReference type="EMBL" id="JABDHM010000053">
    <property type="protein sequence ID" value="KAF5220329.1"/>
    <property type="molecule type" value="Genomic_DNA"/>
</dbReference>